<reference evidence="2 3" key="1">
    <citation type="journal article" date="2019" name="Int. J. Syst. Evol. Microbiol.">
        <title>The Global Catalogue of Microorganisms (GCM) 10K type strain sequencing project: providing services to taxonomists for standard genome sequencing and annotation.</title>
        <authorList>
            <consortium name="The Broad Institute Genomics Platform"/>
            <consortium name="The Broad Institute Genome Sequencing Center for Infectious Disease"/>
            <person name="Wu L."/>
            <person name="Ma J."/>
        </authorList>
    </citation>
    <scope>NUCLEOTIDE SEQUENCE [LARGE SCALE GENOMIC DNA]</scope>
    <source>
        <strain evidence="2 3">XZYJT29</strain>
    </source>
</reference>
<evidence type="ECO:0000256" key="1">
    <source>
        <dbReference type="SAM" id="Phobius"/>
    </source>
</evidence>
<comment type="caution">
    <text evidence="2">The sequence shown here is derived from an EMBL/GenBank/DDBJ whole genome shotgun (WGS) entry which is preliminary data.</text>
</comment>
<dbReference type="GeneID" id="78821029"/>
<sequence>MSDADDGRKQILTALRGIAIILFSLHLSLFYVHEGETAAAVYRIGLGLGGVGLVVVLLSVRRP</sequence>
<dbReference type="EMBL" id="JBHTAS010000001">
    <property type="protein sequence ID" value="MFC7140723.1"/>
    <property type="molecule type" value="Genomic_DNA"/>
</dbReference>
<dbReference type="Proteomes" id="UP001596432">
    <property type="component" value="Unassembled WGS sequence"/>
</dbReference>
<organism evidence="2 3">
    <name type="scientific">Halosimplex aquaticum</name>
    <dbReference type="NCBI Taxonomy" id="3026162"/>
    <lineage>
        <taxon>Archaea</taxon>
        <taxon>Methanobacteriati</taxon>
        <taxon>Methanobacteriota</taxon>
        <taxon>Stenosarchaea group</taxon>
        <taxon>Halobacteria</taxon>
        <taxon>Halobacteriales</taxon>
        <taxon>Haloarculaceae</taxon>
        <taxon>Halosimplex</taxon>
    </lineage>
</organism>
<protein>
    <recommendedName>
        <fullName evidence="4">PEP-CTERM protein-sorting domain-containing protein</fullName>
    </recommendedName>
</protein>
<evidence type="ECO:0008006" key="4">
    <source>
        <dbReference type="Google" id="ProtNLM"/>
    </source>
</evidence>
<evidence type="ECO:0000313" key="2">
    <source>
        <dbReference type="EMBL" id="MFC7140723.1"/>
    </source>
</evidence>
<feature type="transmembrane region" description="Helical" evidence="1">
    <location>
        <begin position="39"/>
        <end position="60"/>
    </location>
</feature>
<keyword evidence="1" id="KW-0812">Transmembrane</keyword>
<feature type="transmembrane region" description="Helical" evidence="1">
    <location>
        <begin position="12"/>
        <end position="33"/>
    </location>
</feature>
<keyword evidence="1" id="KW-0472">Membrane</keyword>
<keyword evidence="3" id="KW-1185">Reference proteome</keyword>
<gene>
    <name evidence="2" type="ORF">ACFQMA_12945</name>
</gene>
<evidence type="ECO:0000313" key="3">
    <source>
        <dbReference type="Proteomes" id="UP001596432"/>
    </source>
</evidence>
<name>A0ABD5Y008_9EURY</name>
<dbReference type="RefSeq" id="WP_274321816.1">
    <property type="nucleotide sequence ID" value="NZ_CP118158.1"/>
</dbReference>
<keyword evidence="1" id="KW-1133">Transmembrane helix</keyword>
<dbReference type="AlphaFoldDB" id="A0ABD5Y008"/>
<proteinExistence type="predicted"/>
<accession>A0ABD5Y008</accession>